<organism evidence="2 3">
    <name type="scientific">Dendrothele bispora (strain CBS 962.96)</name>
    <dbReference type="NCBI Taxonomy" id="1314807"/>
    <lineage>
        <taxon>Eukaryota</taxon>
        <taxon>Fungi</taxon>
        <taxon>Dikarya</taxon>
        <taxon>Basidiomycota</taxon>
        <taxon>Agaricomycotina</taxon>
        <taxon>Agaricomycetes</taxon>
        <taxon>Agaricomycetidae</taxon>
        <taxon>Agaricales</taxon>
        <taxon>Agaricales incertae sedis</taxon>
        <taxon>Dendrothele</taxon>
    </lineage>
</organism>
<feature type="compositionally biased region" description="Basic and acidic residues" evidence="1">
    <location>
        <begin position="151"/>
        <end position="164"/>
    </location>
</feature>
<reference evidence="2 3" key="1">
    <citation type="journal article" date="2019" name="Nat. Ecol. Evol.">
        <title>Megaphylogeny resolves global patterns of mushroom evolution.</title>
        <authorList>
            <person name="Varga T."/>
            <person name="Krizsan K."/>
            <person name="Foldi C."/>
            <person name="Dima B."/>
            <person name="Sanchez-Garcia M."/>
            <person name="Sanchez-Ramirez S."/>
            <person name="Szollosi G.J."/>
            <person name="Szarkandi J.G."/>
            <person name="Papp V."/>
            <person name="Albert L."/>
            <person name="Andreopoulos W."/>
            <person name="Angelini C."/>
            <person name="Antonin V."/>
            <person name="Barry K.W."/>
            <person name="Bougher N.L."/>
            <person name="Buchanan P."/>
            <person name="Buyck B."/>
            <person name="Bense V."/>
            <person name="Catcheside P."/>
            <person name="Chovatia M."/>
            <person name="Cooper J."/>
            <person name="Damon W."/>
            <person name="Desjardin D."/>
            <person name="Finy P."/>
            <person name="Geml J."/>
            <person name="Haridas S."/>
            <person name="Hughes K."/>
            <person name="Justo A."/>
            <person name="Karasinski D."/>
            <person name="Kautmanova I."/>
            <person name="Kiss B."/>
            <person name="Kocsube S."/>
            <person name="Kotiranta H."/>
            <person name="LaButti K.M."/>
            <person name="Lechner B.E."/>
            <person name="Liimatainen K."/>
            <person name="Lipzen A."/>
            <person name="Lukacs Z."/>
            <person name="Mihaltcheva S."/>
            <person name="Morgado L.N."/>
            <person name="Niskanen T."/>
            <person name="Noordeloos M.E."/>
            <person name="Ohm R.A."/>
            <person name="Ortiz-Santana B."/>
            <person name="Ovrebo C."/>
            <person name="Racz N."/>
            <person name="Riley R."/>
            <person name="Savchenko A."/>
            <person name="Shiryaev A."/>
            <person name="Soop K."/>
            <person name="Spirin V."/>
            <person name="Szebenyi C."/>
            <person name="Tomsovsky M."/>
            <person name="Tulloss R.E."/>
            <person name="Uehling J."/>
            <person name="Grigoriev I.V."/>
            <person name="Vagvolgyi C."/>
            <person name="Papp T."/>
            <person name="Martin F.M."/>
            <person name="Miettinen O."/>
            <person name="Hibbett D.S."/>
            <person name="Nagy L.G."/>
        </authorList>
    </citation>
    <scope>NUCLEOTIDE SEQUENCE [LARGE SCALE GENOMIC DNA]</scope>
    <source>
        <strain evidence="2 3">CBS 962.96</strain>
    </source>
</reference>
<dbReference type="Proteomes" id="UP000297245">
    <property type="component" value="Unassembled WGS sequence"/>
</dbReference>
<gene>
    <name evidence="2" type="ORF">K435DRAFT_812756</name>
</gene>
<sequence length="229" mass="25907">MSFDGNIAWTRCKSVVARSLDECSVDSWVFYESLINQKIVFGRINEILTNDSGKASIVLMEQFEVSSRKDVFFDLPYVFCRQDEVTFVIVPSSRNAQTAVSGNFTKSERNRAKWNLSLSTDPMTAPSLFFTNRKSQHDKQADNLQTVLGQKNKETQKKKEDTKRKKEGSKTQQESVSGTVLGDADPTQRPKKRAKLAESSIQGDESIPEPSRPRPKPRMRPKPMVPSVE</sequence>
<evidence type="ECO:0000256" key="1">
    <source>
        <dbReference type="SAM" id="MobiDB-lite"/>
    </source>
</evidence>
<evidence type="ECO:0000313" key="3">
    <source>
        <dbReference type="Proteomes" id="UP000297245"/>
    </source>
</evidence>
<proteinExistence type="predicted"/>
<dbReference type="EMBL" id="ML180559">
    <property type="protein sequence ID" value="THU77101.1"/>
    <property type="molecule type" value="Genomic_DNA"/>
</dbReference>
<feature type="region of interest" description="Disordered" evidence="1">
    <location>
        <begin position="145"/>
        <end position="229"/>
    </location>
</feature>
<protein>
    <submittedName>
        <fullName evidence="2">Uncharacterized protein</fullName>
    </submittedName>
</protein>
<evidence type="ECO:0000313" key="2">
    <source>
        <dbReference type="EMBL" id="THU77101.1"/>
    </source>
</evidence>
<accession>A0A4S8KNK7</accession>
<keyword evidence="3" id="KW-1185">Reference proteome</keyword>
<dbReference type="AlphaFoldDB" id="A0A4S8KNK7"/>
<name>A0A4S8KNK7_DENBC</name>